<feature type="compositionally biased region" description="Low complexity" evidence="2">
    <location>
        <begin position="42"/>
        <end position="56"/>
    </location>
</feature>
<sequence length="1180" mass="127542">MSSAYQALYPPRPDTTSPHQDQQQPRNLPSHSSHTAGQDPQFLNPFNPLHPLNHPFSPQLGVNSNSASPAANTPADSESTLSIHYPSSEFSEGGDDPFPGVNFNLIDAGSPSFLDDHILLPLNGHLLADNFGAQAEPVHTTQNARRVASHLPLSPDKSPSLVGASPNGQTWGETGVAQGAAFSGLTRTSVSPHELSLAYHGSSPAAPLGKLTTSQPTPGTSDATDSSDDGIPAFATMQSPRVTVSHWDADNAAGALALKAENAQELEGPAFAPARDSTGRWIADQATGQAGLDPSARSATHVDASANDLAADRALDERNREVDDWLERHSDAGRPDQLSQAPNDGDDNISKREISLGDQTENKPVPGQTYYTETGGELTSQDLELMRQGRNWEDAPIPLSIYKPDPELYHADSHPGYQPQTSHAAMARYQQMCRDTDSIVSRAATWGTRRFSMPSFDHDGSFADPDVQVAGNLFKKMSLNRGDGRRPSILQGLRSLVRKTSINAGKRKGADADDAKSFMTVSSAERKEIQAQAKLAPPPSPKPSWTKKGVPSINTALVGAGSQAALVGATAHARHGSVSAASIASPLKSPSARNLSVKGRNRLRSKSENLTLAELWKRDGGPPVANLGNTKVNVPEAAPADEDDEDEDDLHDDLEVKSEPTKEVGDITPTFAGFQQHVLKLNPSLNTNNNYLVDRIAHQQVVRYKALLGFRVKHLQATASRNCSSGSMCIALGGSANLLVPKGEQRGVDPLSARYDGSDGDVTPLEGAINPESFPQDIPMPPTGSMPAEFECQLCFAAKKFEKPSDWTKHVHEDVQPFTCTWERCKDPKMFKRKADWVRHENEGHRHLEWWTCDVDDCRHKCFRRDNFLHHLVREHKFPEPLHKTKAAIKRAGGIDPTWKKVDDCHQDTHVQPESEPCRFCGKSFQSWKKLTVHLAKHMEHISLPVLGLVAKKELDEDTVISPVQDPPPRTFQASFPVGPDQQLPYGGGTSPALQHGPMGYHSLPQHRGMFPLGSLPRQDFSGGFFNPGFAQAPTLAGMAPPPAAAAHPHHPHAFQGLSPQLPVTSAPFMLSQAPPQTVAYMAVAPPPAVPQADLSPEIEPFPTLDLHVMGLGLQDPGPFGGAGVGGGDAGMHPLQGQLQGQLQHPQQHPQQRQQQQQFVPQGSVSPYGHSPSMPQQGFY</sequence>
<keyword evidence="1" id="KW-0862">Zinc</keyword>
<feature type="region of interest" description="Disordered" evidence="2">
    <location>
        <begin position="1118"/>
        <end position="1180"/>
    </location>
</feature>
<accession>A0AAN6RRQ1</accession>
<dbReference type="PROSITE" id="PS50157">
    <property type="entry name" value="ZINC_FINGER_C2H2_2"/>
    <property type="match status" value="1"/>
</dbReference>
<feature type="region of interest" description="Disordered" evidence="2">
    <location>
        <begin position="580"/>
        <end position="602"/>
    </location>
</feature>
<reference evidence="4" key="1">
    <citation type="journal article" date="2023" name="Mol. Phylogenet. Evol.">
        <title>Genome-scale phylogeny and comparative genomics of the fungal order Sordariales.</title>
        <authorList>
            <person name="Hensen N."/>
            <person name="Bonometti L."/>
            <person name="Westerberg I."/>
            <person name="Brannstrom I.O."/>
            <person name="Guillou S."/>
            <person name="Cros-Aarteil S."/>
            <person name="Calhoun S."/>
            <person name="Haridas S."/>
            <person name="Kuo A."/>
            <person name="Mondo S."/>
            <person name="Pangilinan J."/>
            <person name="Riley R."/>
            <person name="LaButti K."/>
            <person name="Andreopoulos B."/>
            <person name="Lipzen A."/>
            <person name="Chen C."/>
            <person name="Yan M."/>
            <person name="Daum C."/>
            <person name="Ng V."/>
            <person name="Clum A."/>
            <person name="Steindorff A."/>
            <person name="Ohm R.A."/>
            <person name="Martin F."/>
            <person name="Silar P."/>
            <person name="Natvig D.O."/>
            <person name="Lalanne C."/>
            <person name="Gautier V."/>
            <person name="Ament-Velasquez S.L."/>
            <person name="Kruys A."/>
            <person name="Hutchinson M.I."/>
            <person name="Powell A.J."/>
            <person name="Barry K."/>
            <person name="Miller A.N."/>
            <person name="Grigoriev I.V."/>
            <person name="Debuchy R."/>
            <person name="Gladieux P."/>
            <person name="Hiltunen Thoren M."/>
            <person name="Johannesson H."/>
        </authorList>
    </citation>
    <scope>NUCLEOTIDE SEQUENCE</scope>
    <source>
        <strain evidence="4">CBS 103.79</strain>
    </source>
</reference>
<keyword evidence="5" id="KW-1185">Reference proteome</keyword>
<feature type="compositionally biased region" description="Low complexity" evidence="2">
    <location>
        <begin position="63"/>
        <end position="72"/>
    </location>
</feature>
<feature type="compositionally biased region" description="Polar residues" evidence="2">
    <location>
        <begin position="14"/>
        <end position="38"/>
    </location>
</feature>
<dbReference type="PROSITE" id="PS00028">
    <property type="entry name" value="ZINC_FINGER_C2H2_1"/>
    <property type="match status" value="2"/>
</dbReference>
<evidence type="ECO:0000313" key="5">
    <source>
        <dbReference type="Proteomes" id="UP001303889"/>
    </source>
</evidence>
<keyword evidence="1" id="KW-0863">Zinc-finger</keyword>
<keyword evidence="1" id="KW-0479">Metal-binding</keyword>
<feature type="region of interest" description="Disordered" evidence="2">
    <location>
        <begin position="616"/>
        <end position="651"/>
    </location>
</feature>
<proteinExistence type="predicted"/>
<dbReference type="PANTHER" id="PTHR35391">
    <property type="entry name" value="C2H2-TYPE DOMAIN-CONTAINING PROTEIN-RELATED"/>
    <property type="match status" value="1"/>
</dbReference>
<dbReference type="EMBL" id="MU855712">
    <property type="protein sequence ID" value="KAK3900033.1"/>
    <property type="molecule type" value="Genomic_DNA"/>
</dbReference>
<evidence type="ECO:0000256" key="1">
    <source>
        <dbReference type="PROSITE-ProRule" id="PRU00042"/>
    </source>
</evidence>
<dbReference type="AlphaFoldDB" id="A0AAN6RRQ1"/>
<dbReference type="GO" id="GO:0008270">
    <property type="term" value="F:zinc ion binding"/>
    <property type="evidence" value="ECO:0007669"/>
    <property type="project" value="UniProtKB-KW"/>
</dbReference>
<gene>
    <name evidence="4" type="ORF">C8A05DRAFT_17605</name>
</gene>
<feature type="compositionally biased region" description="Gly residues" evidence="2">
    <location>
        <begin position="1119"/>
        <end position="1130"/>
    </location>
</feature>
<feature type="compositionally biased region" description="Acidic residues" evidence="2">
    <location>
        <begin position="639"/>
        <end position="651"/>
    </location>
</feature>
<dbReference type="SMART" id="SM00355">
    <property type="entry name" value="ZnF_C2H2"/>
    <property type="match status" value="3"/>
</dbReference>
<feature type="region of interest" description="Disordered" evidence="2">
    <location>
        <begin position="1"/>
        <end position="95"/>
    </location>
</feature>
<dbReference type="PANTHER" id="PTHR35391:SF3">
    <property type="entry name" value="FINGER DOMAIN PROTEIN, PUTATIVE (AFU_ORTHOLOGUE AFUA_8G04300)-RELATED"/>
    <property type="match status" value="1"/>
</dbReference>
<feature type="region of interest" description="Disordered" evidence="2">
    <location>
        <begin position="1041"/>
        <end position="1060"/>
    </location>
</feature>
<feature type="region of interest" description="Disordered" evidence="2">
    <location>
        <begin position="197"/>
        <end position="234"/>
    </location>
</feature>
<feature type="region of interest" description="Disordered" evidence="2">
    <location>
        <begin position="327"/>
        <end position="375"/>
    </location>
</feature>
<dbReference type="InterPro" id="IPR013087">
    <property type="entry name" value="Znf_C2H2_type"/>
</dbReference>
<feature type="compositionally biased region" description="Low complexity" evidence="2">
    <location>
        <begin position="1131"/>
        <end position="1158"/>
    </location>
</feature>
<name>A0AAN6RRQ1_9PEZI</name>
<feature type="domain" description="C2H2-type" evidence="3">
    <location>
        <begin position="916"/>
        <end position="938"/>
    </location>
</feature>
<protein>
    <recommendedName>
        <fullName evidence="3">C2H2-type domain-containing protein</fullName>
    </recommendedName>
</protein>
<organism evidence="4 5">
    <name type="scientific">Staphylotrichum tortipilum</name>
    <dbReference type="NCBI Taxonomy" id="2831512"/>
    <lineage>
        <taxon>Eukaryota</taxon>
        <taxon>Fungi</taxon>
        <taxon>Dikarya</taxon>
        <taxon>Ascomycota</taxon>
        <taxon>Pezizomycotina</taxon>
        <taxon>Sordariomycetes</taxon>
        <taxon>Sordariomycetidae</taxon>
        <taxon>Sordariales</taxon>
        <taxon>Chaetomiaceae</taxon>
        <taxon>Staphylotrichum</taxon>
    </lineage>
</organism>
<reference evidence="4" key="2">
    <citation type="submission" date="2023-05" db="EMBL/GenBank/DDBJ databases">
        <authorList>
            <consortium name="Lawrence Berkeley National Laboratory"/>
            <person name="Steindorff A."/>
            <person name="Hensen N."/>
            <person name="Bonometti L."/>
            <person name="Westerberg I."/>
            <person name="Brannstrom I.O."/>
            <person name="Guillou S."/>
            <person name="Cros-Aarteil S."/>
            <person name="Calhoun S."/>
            <person name="Haridas S."/>
            <person name="Kuo A."/>
            <person name="Mondo S."/>
            <person name="Pangilinan J."/>
            <person name="Riley R."/>
            <person name="Labutti K."/>
            <person name="Andreopoulos B."/>
            <person name="Lipzen A."/>
            <person name="Chen C."/>
            <person name="Yanf M."/>
            <person name="Daum C."/>
            <person name="Ng V."/>
            <person name="Clum A."/>
            <person name="Ohm R."/>
            <person name="Martin F."/>
            <person name="Silar P."/>
            <person name="Natvig D."/>
            <person name="Lalanne C."/>
            <person name="Gautier V."/>
            <person name="Ament-Velasquez S.L."/>
            <person name="Kruys A."/>
            <person name="Hutchinson M.I."/>
            <person name="Powell A.J."/>
            <person name="Barry K."/>
            <person name="Miller A.N."/>
            <person name="Grigoriev I.V."/>
            <person name="Debuchy R."/>
            <person name="Gladieux P."/>
            <person name="Thoren M.H."/>
            <person name="Johannesson H."/>
        </authorList>
    </citation>
    <scope>NUCLEOTIDE SEQUENCE</scope>
    <source>
        <strain evidence="4">CBS 103.79</strain>
    </source>
</reference>
<evidence type="ECO:0000313" key="4">
    <source>
        <dbReference type="EMBL" id="KAK3900033.1"/>
    </source>
</evidence>
<dbReference type="Proteomes" id="UP001303889">
    <property type="component" value="Unassembled WGS sequence"/>
</dbReference>
<comment type="caution">
    <text evidence="4">The sequence shown here is derived from an EMBL/GenBank/DDBJ whole genome shotgun (WGS) entry which is preliminary data.</text>
</comment>
<evidence type="ECO:0000259" key="3">
    <source>
        <dbReference type="PROSITE" id="PS50157"/>
    </source>
</evidence>
<evidence type="ECO:0000256" key="2">
    <source>
        <dbReference type="SAM" id="MobiDB-lite"/>
    </source>
</evidence>